<reference evidence="2" key="1">
    <citation type="submission" date="2016-06" db="EMBL/GenBank/DDBJ databases">
        <title>Parallel loss of symbiosis genes in relatives of nitrogen-fixing non-legume Parasponia.</title>
        <authorList>
            <person name="Van Velzen R."/>
            <person name="Holmer R."/>
            <person name="Bu F."/>
            <person name="Rutten L."/>
            <person name="Van Zeijl A."/>
            <person name="Liu W."/>
            <person name="Santuari L."/>
            <person name="Cao Q."/>
            <person name="Sharma T."/>
            <person name="Shen D."/>
            <person name="Roswanjaya Y."/>
            <person name="Wardhani T."/>
            <person name="Kalhor M.S."/>
            <person name="Jansen J."/>
            <person name="Van den Hoogen J."/>
            <person name="Gungor B."/>
            <person name="Hartog M."/>
            <person name="Hontelez J."/>
            <person name="Verver J."/>
            <person name="Yang W.-C."/>
            <person name="Schijlen E."/>
            <person name="Repin R."/>
            <person name="Schilthuizen M."/>
            <person name="Schranz E."/>
            <person name="Heidstra R."/>
            <person name="Miyata K."/>
            <person name="Fedorova E."/>
            <person name="Kohlen W."/>
            <person name="Bisseling T."/>
            <person name="Smit S."/>
            <person name="Geurts R."/>
        </authorList>
    </citation>
    <scope>NUCLEOTIDE SEQUENCE [LARGE SCALE GENOMIC DNA]</scope>
    <source>
        <strain evidence="2">cv. WU1-14</strain>
    </source>
</reference>
<protein>
    <submittedName>
        <fullName evidence="1">Uncharacterized protein</fullName>
    </submittedName>
</protein>
<dbReference type="EMBL" id="JXTB01000342">
    <property type="protein sequence ID" value="PON44854.1"/>
    <property type="molecule type" value="Genomic_DNA"/>
</dbReference>
<keyword evidence="2" id="KW-1185">Reference proteome</keyword>
<gene>
    <name evidence="1" type="ORF">PanWU01x14_263350</name>
</gene>
<organism evidence="1 2">
    <name type="scientific">Parasponia andersonii</name>
    <name type="common">Sponia andersonii</name>
    <dbReference type="NCBI Taxonomy" id="3476"/>
    <lineage>
        <taxon>Eukaryota</taxon>
        <taxon>Viridiplantae</taxon>
        <taxon>Streptophyta</taxon>
        <taxon>Embryophyta</taxon>
        <taxon>Tracheophyta</taxon>
        <taxon>Spermatophyta</taxon>
        <taxon>Magnoliopsida</taxon>
        <taxon>eudicotyledons</taxon>
        <taxon>Gunneridae</taxon>
        <taxon>Pentapetalae</taxon>
        <taxon>rosids</taxon>
        <taxon>fabids</taxon>
        <taxon>Rosales</taxon>
        <taxon>Cannabaceae</taxon>
        <taxon>Parasponia</taxon>
    </lineage>
</organism>
<comment type="caution">
    <text evidence="1">The sequence shown here is derived from an EMBL/GenBank/DDBJ whole genome shotgun (WGS) entry which is preliminary data.</text>
</comment>
<dbReference type="AlphaFoldDB" id="A0A2P5B7T9"/>
<accession>A0A2P5B7T9</accession>
<sequence>MLDTLSRRLNKLNKTIEIGLAKMRALGDEIGIPIELLILSSIPEPFNHVYGLEATLTGICREAIQCITAAA</sequence>
<evidence type="ECO:0000313" key="1">
    <source>
        <dbReference type="EMBL" id="PON44854.1"/>
    </source>
</evidence>
<dbReference type="Proteomes" id="UP000237105">
    <property type="component" value="Unassembled WGS sequence"/>
</dbReference>
<evidence type="ECO:0000313" key="2">
    <source>
        <dbReference type="Proteomes" id="UP000237105"/>
    </source>
</evidence>
<dbReference type="STRING" id="3476.A0A2P5B7T9"/>
<name>A0A2P5B7T9_PARAD</name>
<proteinExistence type="predicted"/>